<name>U2KSA1_9FIRM</name>
<dbReference type="EMBL" id="AWVF01000226">
    <property type="protein sequence ID" value="ERJ94960.1"/>
    <property type="molecule type" value="Genomic_DNA"/>
</dbReference>
<feature type="active site" description="Proton donor" evidence="4">
    <location>
        <position position="171"/>
    </location>
</feature>
<evidence type="ECO:0000256" key="5">
    <source>
        <dbReference type="PIRSR" id="PIRSR606710-2"/>
    </source>
</evidence>
<dbReference type="Gene3D" id="2.60.120.200">
    <property type="match status" value="1"/>
</dbReference>
<dbReference type="OrthoDB" id="9801455at2"/>
<protein>
    <submittedName>
        <fullName evidence="8">Glycosyl hydrolase, family 43</fullName>
    </submittedName>
</protein>
<dbReference type="SUPFAM" id="SSF75005">
    <property type="entry name" value="Arabinanase/levansucrase/invertase"/>
    <property type="match status" value="1"/>
</dbReference>
<dbReference type="InterPro" id="IPR006710">
    <property type="entry name" value="Glyco_hydro_43"/>
</dbReference>
<dbReference type="PANTHER" id="PTHR42812">
    <property type="entry name" value="BETA-XYLOSIDASE"/>
    <property type="match status" value="1"/>
</dbReference>
<dbReference type="GO" id="GO:0005975">
    <property type="term" value="P:carbohydrate metabolic process"/>
    <property type="evidence" value="ECO:0007669"/>
    <property type="project" value="InterPro"/>
</dbReference>
<keyword evidence="9" id="KW-1185">Reference proteome</keyword>
<evidence type="ECO:0000313" key="9">
    <source>
        <dbReference type="Proteomes" id="UP000016662"/>
    </source>
</evidence>
<evidence type="ECO:0000259" key="7">
    <source>
        <dbReference type="Pfam" id="PF17851"/>
    </source>
</evidence>
<reference evidence="8 9" key="1">
    <citation type="submission" date="2013-07" db="EMBL/GenBank/DDBJ databases">
        <authorList>
            <person name="Weinstock G."/>
            <person name="Sodergren E."/>
            <person name="Wylie T."/>
            <person name="Fulton L."/>
            <person name="Fulton R."/>
            <person name="Fronick C."/>
            <person name="O'Laughlin M."/>
            <person name="Godfrey J."/>
            <person name="Miner T."/>
            <person name="Herter B."/>
            <person name="Appelbaum E."/>
            <person name="Cordes M."/>
            <person name="Lek S."/>
            <person name="Wollam A."/>
            <person name="Pepin K.H."/>
            <person name="Palsikar V.B."/>
            <person name="Mitreva M."/>
            <person name="Wilson R.K."/>
        </authorList>
    </citation>
    <scope>NUCLEOTIDE SEQUENCE [LARGE SCALE GENOMIC DNA]</scope>
    <source>
        <strain evidence="8 9">ATCC 27760</strain>
    </source>
</reference>
<dbReference type="Proteomes" id="UP000016662">
    <property type="component" value="Unassembled WGS sequence"/>
</dbReference>
<dbReference type="InterPro" id="IPR041542">
    <property type="entry name" value="GH43_C2"/>
</dbReference>
<evidence type="ECO:0000256" key="3">
    <source>
        <dbReference type="ARBA" id="ARBA00023295"/>
    </source>
</evidence>
<dbReference type="STRING" id="411473.RUMCAL_01779"/>
<feature type="active site" description="Proton acceptor" evidence="4">
    <location>
        <position position="14"/>
    </location>
</feature>
<dbReference type="Pfam" id="PF04616">
    <property type="entry name" value="Glyco_hydro_43"/>
    <property type="match status" value="1"/>
</dbReference>
<dbReference type="Pfam" id="PF17851">
    <property type="entry name" value="GH43_C2"/>
    <property type="match status" value="1"/>
</dbReference>
<dbReference type="PATRIC" id="fig|411473.3.peg.1455"/>
<proteinExistence type="inferred from homology"/>
<dbReference type="AlphaFoldDB" id="U2KSA1"/>
<comment type="caution">
    <text evidence="8">The sequence shown here is derived from an EMBL/GenBank/DDBJ whole genome shotgun (WGS) entry which is preliminary data.</text>
</comment>
<evidence type="ECO:0000313" key="8">
    <source>
        <dbReference type="EMBL" id="ERJ94960.1"/>
    </source>
</evidence>
<comment type="similarity">
    <text evidence="1 6">Belongs to the glycosyl hydrolase 43 family.</text>
</comment>
<accession>U2KSA1</accession>
<evidence type="ECO:0000256" key="6">
    <source>
        <dbReference type="RuleBase" id="RU361187"/>
    </source>
</evidence>
<feature type="site" description="Important for catalytic activity, responsible for pKa modulation of the active site Glu and correct orientation of both the proton donor and substrate" evidence="5">
    <location>
        <position position="123"/>
    </location>
</feature>
<dbReference type="InterPro" id="IPR013320">
    <property type="entry name" value="ConA-like_dom_sf"/>
</dbReference>
<evidence type="ECO:0000256" key="1">
    <source>
        <dbReference type="ARBA" id="ARBA00009865"/>
    </source>
</evidence>
<organism evidence="8 9">
    <name type="scientific">Ruminococcus callidus ATCC 27760</name>
    <dbReference type="NCBI Taxonomy" id="411473"/>
    <lineage>
        <taxon>Bacteria</taxon>
        <taxon>Bacillati</taxon>
        <taxon>Bacillota</taxon>
        <taxon>Clostridia</taxon>
        <taxon>Eubacteriales</taxon>
        <taxon>Oscillospiraceae</taxon>
        <taxon>Ruminococcus</taxon>
    </lineage>
</organism>
<dbReference type="RefSeq" id="WP_021683247.1">
    <property type="nucleotide sequence ID" value="NZ_KI260472.1"/>
</dbReference>
<evidence type="ECO:0000256" key="2">
    <source>
        <dbReference type="ARBA" id="ARBA00022801"/>
    </source>
</evidence>
<keyword evidence="3 6" id="KW-0326">Glycosidase</keyword>
<evidence type="ECO:0000256" key="4">
    <source>
        <dbReference type="PIRSR" id="PIRSR606710-1"/>
    </source>
</evidence>
<keyword evidence="2 6" id="KW-0378">Hydrolase</keyword>
<dbReference type="PANTHER" id="PTHR42812:SF12">
    <property type="entry name" value="BETA-XYLOSIDASE-RELATED"/>
    <property type="match status" value="1"/>
</dbReference>
<dbReference type="CDD" id="cd18617">
    <property type="entry name" value="GH43_XynB-like"/>
    <property type="match status" value="1"/>
</dbReference>
<sequence>MQYQNPILSGFHPDPSICRVGKDFYLVTSSFEYFPGIPIFHSRDLVHWEQIGHCLTRNSQVYLVTGAPNCLNIYAPTIRYHEGTFYVVVTNVTGDNHGNFIVTATDPAGEWSEPIPLPFAGIDPSLFFDDDGKVYYLGTDGGIYLSQLDIATGEAIGETHALWQGTANNPEGPHLYKINGMYYLLLAQGGTELCHMAVLARSKSILGPYEPCPHNPILTNIGKNLPIKAAGHADLVDDADGNWWAVCLGNRPLAYPFRHNLGRETMLVPARLENGWFYLGEDRAVLPEFTVEHAPAEEIPAGYAACSAVTDDFRGDSLHLMWNYIYNPVEGLIQQTASGLQMHGNEVSLWEDAPKAWLGRRQEHFCCTVEADLHFIPQQEGEEAGLTVYMNPAHHYEIARTMRDGRDCVILRRRIGGLCAVEQVLPYSDETMTLRLECNRNRYRFSFRTADGTVQPVGSGETQYLTTEAGGCFTGNYIALYASGNGKPMTTTATFTRFSYQPEAE</sequence>
<dbReference type="Gene3D" id="2.115.10.20">
    <property type="entry name" value="Glycosyl hydrolase domain, family 43"/>
    <property type="match status" value="1"/>
</dbReference>
<dbReference type="GO" id="GO:0004553">
    <property type="term" value="F:hydrolase activity, hydrolyzing O-glycosyl compounds"/>
    <property type="evidence" value="ECO:0007669"/>
    <property type="project" value="InterPro"/>
</dbReference>
<dbReference type="SUPFAM" id="SSF49899">
    <property type="entry name" value="Concanavalin A-like lectins/glucanases"/>
    <property type="match status" value="1"/>
</dbReference>
<gene>
    <name evidence="8" type="ORF">RUMCAL_01779</name>
</gene>
<dbReference type="eggNOG" id="COG3507">
    <property type="taxonomic scope" value="Bacteria"/>
</dbReference>
<dbReference type="InterPro" id="IPR051795">
    <property type="entry name" value="Glycosyl_Hydrlase_43"/>
</dbReference>
<dbReference type="InterPro" id="IPR023296">
    <property type="entry name" value="Glyco_hydro_beta-prop_sf"/>
</dbReference>
<feature type="domain" description="Beta-xylosidase C-terminal Concanavalin A-like" evidence="7">
    <location>
        <begin position="310"/>
        <end position="501"/>
    </location>
</feature>
<dbReference type="HOGENOM" id="CLU_016508_2_0_9"/>